<gene>
    <name evidence="2" type="ORF">PNO31109_02966</name>
</gene>
<organism evidence="2 3">
    <name type="scientific">Pandoraea nosoerga</name>
    <dbReference type="NCBI Taxonomy" id="2508296"/>
    <lineage>
        <taxon>Bacteria</taxon>
        <taxon>Pseudomonadati</taxon>
        <taxon>Pseudomonadota</taxon>
        <taxon>Betaproteobacteria</taxon>
        <taxon>Burkholderiales</taxon>
        <taxon>Burkholderiaceae</taxon>
        <taxon>Pandoraea</taxon>
    </lineage>
</organism>
<evidence type="ECO:0000313" key="3">
    <source>
        <dbReference type="Proteomes" id="UP000367825"/>
    </source>
</evidence>
<evidence type="ECO:0000313" key="2">
    <source>
        <dbReference type="EMBL" id="VVE17735.1"/>
    </source>
</evidence>
<dbReference type="Pfam" id="PF13609">
    <property type="entry name" value="Porin_4"/>
    <property type="match status" value="1"/>
</dbReference>
<name>A0A5E4W3R5_9BURK</name>
<keyword evidence="3" id="KW-1185">Reference proteome</keyword>
<sequence length="114" mass="12269">MGLNALVTTVRNTANGAAVAQGQVGVTYQWDPQMQAGVDYMYMKGNGYLDNNHAHQISAILNYFLSKRTKAYTEVVYQRTNASAQALVSGIVEPNGTSGGPTQLVARVGVLTRF</sequence>
<dbReference type="EMBL" id="CABPSC010000011">
    <property type="protein sequence ID" value="VVE17735.1"/>
    <property type="molecule type" value="Genomic_DNA"/>
</dbReference>
<dbReference type="GO" id="GO:0015288">
    <property type="term" value="F:porin activity"/>
    <property type="evidence" value="ECO:0007669"/>
    <property type="project" value="InterPro"/>
</dbReference>
<accession>A0A5E4W3R5</accession>
<dbReference type="InterPro" id="IPR033900">
    <property type="entry name" value="Gram_neg_porin_domain"/>
</dbReference>
<feature type="domain" description="Porin" evidence="1">
    <location>
        <begin position="3"/>
        <end position="82"/>
    </location>
</feature>
<protein>
    <submittedName>
        <fullName evidence="2">Outer membrane porin OpcP</fullName>
    </submittedName>
</protein>
<proteinExistence type="predicted"/>
<dbReference type="SUPFAM" id="SSF56935">
    <property type="entry name" value="Porins"/>
    <property type="match status" value="1"/>
</dbReference>
<dbReference type="AlphaFoldDB" id="A0A5E4W3R5"/>
<dbReference type="GO" id="GO:0016020">
    <property type="term" value="C:membrane"/>
    <property type="evidence" value="ECO:0007669"/>
    <property type="project" value="InterPro"/>
</dbReference>
<evidence type="ECO:0000259" key="1">
    <source>
        <dbReference type="Pfam" id="PF13609"/>
    </source>
</evidence>
<dbReference type="InterPro" id="IPR023614">
    <property type="entry name" value="Porin_dom_sf"/>
</dbReference>
<dbReference type="Proteomes" id="UP000367825">
    <property type="component" value="Unassembled WGS sequence"/>
</dbReference>
<dbReference type="Gene3D" id="2.40.160.10">
    <property type="entry name" value="Porin"/>
    <property type="match status" value="1"/>
</dbReference>
<reference evidence="2 3" key="1">
    <citation type="submission" date="2019-08" db="EMBL/GenBank/DDBJ databases">
        <authorList>
            <person name="Peeters C."/>
        </authorList>
    </citation>
    <scope>NUCLEOTIDE SEQUENCE [LARGE SCALE GENOMIC DNA]</scope>
    <source>
        <strain evidence="2 3">LMG 31109</strain>
    </source>
</reference>